<feature type="region of interest" description="Disordered" evidence="3">
    <location>
        <begin position="453"/>
        <end position="485"/>
    </location>
</feature>
<reference evidence="6 7" key="1">
    <citation type="submission" date="2016-08" db="EMBL/GenBank/DDBJ databases">
        <title>Analysis of Carbohydrate Active Enzymes in Thermogemmatispora T81 Reveals Carbohydrate Degradation Ability.</title>
        <authorList>
            <person name="Tomazini A."/>
            <person name="Lal S."/>
            <person name="Stott M."/>
            <person name="Henrissat B."/>
            <person name="Polikarpov I."/>
            <person name="Sparling R."/>
            <person name="Levin D.B."/>
        </authorList>
    </citation>
    <scope>NUCLEOTIDE SEQUENCE [LARGE SCALE GENOMIC DNA]</scope>
    <source>
        <strain evidence="6 7">T81</strain>
    </source>
</reference>
<evidence type="ECO:0000256" key="3">
    <source>
        <dbReference type="SAM" id="MobiDB-lite"/>
    </source>
</evidence>
<evidence type="ECO:0000313" key="6">
    <source>
        <dbReference type="EMBL" id="RAQ97326.1"/>
    </source>
</evidence>
<gene>
    <name evidence="6" type="ORF">A4R35_17435</name>
</gene>
<organism evidence="6 7">
    <name type="scientific">Thermogemmatispora tikiterensis</name>
    <dbReference type="NCBI Taxonomy" id="1825093"/>
    <lineage>
        <taxon>Bacteria</taxon>
        <taxon>Bacillati</taxon>
        <taxon>Chloroflexota</taxon>
        <taxon>Ktedonobacteria</taxon>
        <taxon>Thermogemmatisporales</taxon>
        <taxon>Thermogemmatisporaceae</taxon>
        <taxon>Thermogemmatispora</taxon>
    </lineage>
</organism>
<dbReference type="AlphaFoldDB" id="A0A328VHT6"/>
<dbReference type="InterPro" id="IPR027304">
    <property type="entry name" value="Trigger_fact/SurA_dom_sf"/>
</dbReference>
<dbReference type="PROSITE" id="PS01096">
    <property type="entry name" value="PPIC_PPIASE_1"/>
    <property type="match status" value="1"/>
</dbReference>
<dbReference type="InterPro" id="IPR050245">
    <property type="entry name" value="PrsA_foldase"/>
</dbReference>
<dbReference type="EMBL" id="MCIF01000002">
    <property type="protein sequence ID" value="RAQ97326.1"/>
    <property type="molecule type" value="Genomic_DNA"/>
</dbReference>
<evidence type="ECO:0000313" key="7">
    <source>
        <dbReference type="Proteomes" id="UP000248706"/>
    </source>
</evidence>
<feature type="compositionally biased region" description="Polar residues" evidence="3">
    <location>
        <begin position="472"/>
        <end position="485"/>
    </location>
</feature>
<accession>A0A328VHT6</accession>
<dbReference type="InterPro" id="IPR000297">
    <property type="entry name" value="PPIase_PpiC"/>
</dbReference>
<keyword evidence="4" id="KW-1133">Transmembrane helix</keyword>
<comment type="caution">
    <text evidence="6">The sequence shown here is derived from an EMBL/GenBank/DDBJ whole genome shotgun (WGS) entry which is preliminary data.</text>
</comment>
<dbReference type="RefSeq" id="WP_189361977.1">
    <property type="nucleotide sequence ID" value="NZ_MCIF01000002.1"/>
</dbReference>
<dbReference type="InterPro" id="IPR046357">
    <property type="entry name" value="PPIase_dom_sf"/>
</dbReference>
<dbReference type="Proteomes" id="UP000248706">
    <property type="component" value="Unassembled WGS sequence"/>
</dbReference>
<keyword evidence="2" id="KW-0175">Coiled coil</keyword>
<keyword evidence="4" id="KW-0472">Membrane</keyword>
<dbReference type="Pfam" id="PF13616">
    <property type="entry name" value="Rotamase_3"/>
    <property type="match status" value="1"/>
</dbReference>
<keyword evidence="1" id="KW-0413">Isomerase</keyword>
<dbReference type="PROSITE" id="PS50198">
    <property type="entry name" value="PPIC_PPIASE_2"/>
    <property type="match status" value="1"/>
</dbReference>
<dbReference type="SUPFAM" id="SSF109998">
    <property type="entry name" value="Triger factor/SurA peptide-binding domain-like"/>
    <property type="match status" value="1"/>
</dbReference>
<dbReference type="SUPFAM" id="SSF54534">
    <property type="entry name" value="FKBP-like"/>
    <property type="match status" value="1"/>
</dbReference>
<keyword evidence="1" id="KW-0697">Rotamase</keyword>
<protein>
    <recommendedName>
        <fullName evidence="5">PpiC domain-containing protein</fullName>
    </recommendedName>
</protein>
<dbReference type="GO" id="GO:0003755">
    <property type="term" value="F:peptidyl-prolyl cis-trans isomerase activity"/>
    <property type="evidence" value="ECO:0007669"/>
    <property type="project" value="UniProtKB-KW"/>
</dbReference>
<dbReference type="PANTHER" id="PTHR47245:SF2">
    <property type="entry name" value="PEPTIDYL-PROLYL CIS-TRANS ISOMERASE HP_0175-RELATED"/>
    <property type="match status" value="1"/>
</dbReference>
<feature type="coiled-coil region" evidence="2">
    <location>
        <begin position="134"/>
        <end position="207"/>
    </location>
</feature>
<dbReference type="PANTHER" id="PTHR47245">
    <property type="entry name" value="PEPTIDYLPROLYL ISOMERASE"/>
    <property type="match status" value="1"/>
</dbReference>
<keyword evidence="7" id="KW-1185">Reference proteome</keyword>
<proteinExistence type="predicted"/>
<keyword evidence="4" id="KW-0812">Transmembrane</keyword>
<evidence type="ECO:0000259" key="5">
    <source>
        <dbReference type="PROSITE" id="PS50198"/>
    </source>
</evidence>
<sequence>MTSQTARAPQNQRSTRASRPEKAKPRRYVRQTALVAARRDGKPLIFGWGSHLSQSEKNRIRVRATWALTILILLTIVGVLIGFWININVIVPSLPITSVNGHDIPQSEYHKLVVLQTQLEINKLYGPNGLFAQRTNLEKAVAQQQQAMNNASKQIDDLNQQLSKLPAGPSPQRTQLTKELNAAKQTYANAQSQHDKLQSQLNNLTQNTIPFEQEGPFTQSQIGNDSATWLQDDELIREWLQTQPASVRARIEPTPAQVERALNDLKANMPKSGQYARTYQQMLAQDGVTDADMHEMMALKLRRDNMQNYLASQIKSPTYQVLARTMTLSTKADAQKILDQLKKGADFATLARQKSVDTTTNTKGGYLGWLARGQYAHQEGQAYVDNWLFDPARTINEISPIIMENGAYHIVQILGIDPSRPLDQSTLQTLKDNALSDWSLEIRALPTTHITPADQNRLFDPINMPTELPVSGPSQNSGGLTAPNQ</sequence>
<feature type="compositionally biased region" description="Polar residues" evidence="3">
    <location>
        <begin position="1"/>
        <end position="17"/>
    </location>
</feature>
<feature type="transmembrane region" description="Helical" evidence="4">
    <location>
        <begin position="64"/>
        <end position="85"/>
    </location>
</feature>
<dbReference type="InterPro" id="IPR023058">
    <property type="entry name" value="PPIase_PpiC_CS"/>
</dbReference>
<evidence type="ECO:0000256" key="2">
    <source>
        <dbReference type="SAM" id="Coils"/>
    </source>
</evidence>
<evidence type="ECO:0000256" key="4">
    <source>
        <dbReference type="SAM" id="Phobius"/>
    </source>
</evidence>
<name>A0A328VHT6_9CHLR</name>
<feature type="domain" description="PpiC" evidence="5">
    <location>
        <begin position="318"/>
        <end position="415"/>
    </location>
</feature>
<evidence type="ECO:0000256" key="1">
    <source>
        <dbReference type="PROSITE-ProRule" id="PRU00278"/>
    </source>
</evidence>
<feature type="region of interest" description="Disordered" evidence="3">
    <location>
        <begin position="1"/>
        <end position="27"/>
    </location>
</feature>
<dbReference type="Gene3D" id="3.10.50.40">
    <property type="match status" value="1"/>
</dbReference>